<evidence type="ECO:0000256" key="2">
    <source>
        <dbReference type="ARBA" id="ARBA00022630"/>
    </source>
</evidence>
<keyword evidence="5" id="KW-0472">Membrane</keyword>
<keyword evidence="8" id="KW-1185">Reference proteome</keyword>
<comment type="caution">
    <text evidence="7">The sequence shown here is derived from an EMBL/GenBank/DDBJ whole genome shotgun (WGS) entry which is preliminary data.</text>
</comment>
<dbReference type="InterPro" id="IPR036188">
    <property type="entry name" value="FAD/NAD-bd_sf"/>
</dbReference>
<evidence type="ECO:0000256" key="1">
    <source>
        <dbReference type="ARBA" id="ARBA00001974"/>
    </source>
</evidence>
<feature type="domain" description="FAD-dependent oxidoreductase 2 FAD-binding" evidence="6">
    <location>
        <begin position="14"/>
        <end position="550"/>
    </location>
</feature>
<reference evidence="7 8" key="1">
    <citation type="journal article" date="2020" name="Insects">
        <title>Bacteria Belonging to Pseudomonas typographi sp. nov. from the Bark Beetle Ips typographus Have Genomic Potential to Aid in the Host Ecology.</title>
        <authorList>
            <person name="Peral-Aranega E."/>
            <person name="Saati-Santamaria Z."/>
            <person name="Kolarik M."/>
            <person name="Rivas R."/>
            <person name="Garcia-Fraile P."/>
        </authorList>
    </citation>
    <scope>NUCLEOTIDE SEQUENCE [LARGE SCALE GENOMIC DNA]</scope>
    <source>
        <strain evidence="7 8">CA3A</strain>
    </source>
</reference>
<protein>
    <submittedName>
        <fullName evidence="7">FAD-dependent oxidoreductase</fullName>
    </submittedName>
</protein>
<dbReference type="SUPFAM" id="SSF51905">
    <property type="entry name" value="FAD/NAD(P)-binding domain"/>
    <property type="match status" value="1"/>
</dbReference>
<evidence type="ECO:0000256" key="5">
    <source>
        <dbReference type="SAM" id="Phobius"/>
    </source>
</evidence>
<feature type="transmembrane region" description="Helical" evidence="5">
    <location>
        <begin position="15"/>
        <end position="36"/>
    </location>
</feature>
<dbReference type="Gene3D" id="3.50.50.60">
    <property type="entry name" value="FAD/NAD(P)-binding domain"/>
    <property type="match status" value="2"/>
</dbReference>
<dbReference type="SUPFAM" id="SSF56425">
    <property type="entry name" value="Succinate dehydrogenase/fumarate reductase flavoprotein, catalytic domain"/>
    <property type="match status" value="1"/>
</dbReference>
<keyword evidence="5" id="KW-0812">Transmembrane</keyword>
<evidence type="ECO:0000259" key="6">
    <source>
        <dbReference type="Pfam" id="PF00890"/>
    </source>
</evidence>
<dbReference type="Pfam" id="PF00890">
    <property type="entry name" value="FAD_binding_2"/>
    <property type="match status" value="1"/>
</dbReference>
<dbReference type="PANTHER" id="PTHR43400:SF10">
    <property type="entry name" value="3-OXOSTEROID 1-DEHYDROGENASE"/>
    <property type="match status" value="1"/>
</dbReference>
<dbReference type="InterPro" id="IPR050315">
    <property type="entry name" value="FAD-oxidoreductase_2"/>
</dbReference>
<keyword evidence="3" id="KW-0274">FAD</keyword>
<keyword evidence="4" id="KW-0560">Oxidoreductase</keyword>
<comment type="cofactor">
    <cofactor evidence="1">
        <name>FAD</name>
        <dbReference type="ChEBI" id="CHEBI:57692"/>
    </cofactor>
</comment>
<keyword evidence="5" id="KW-1133">Transmembrane helix</keyword>
<organism evidence="7 8">
    <name type="scientific">Pseudomonas typographi</name>
    <dbReference type="NCBI Taxonomy" id="2715964"/>
    <lineage>
        <taxon>Bacteria</taxon>
        <taxon>Pseudomonadati</taxon>
        <taxon>Pseudomonadota</taxon>
        <taxon>Gammaproteobacteria</taxon>
        <taxon>Pseudomonadales</taxon>
        <taxon>Pseudomonadaceae</taxon>
        <taxon>Pseudomonas</taxon>
    </lineage>
</organism>
<sequence length="584" mass="61693">MTMKASPQWDDEVDLLVIGAGAAGMATALVATLQGLNVRLVEKSAQVGGTASTSAGTLWIPGNRQGIAAGYHDCVEDGRRYLRELVGNDYGWAAREAFLSAGPDAIDFYMANTQVQLVSCGKHPDYMDRPGSAVFGRALVPQPFDGRQLGSQFKNVRAPIPEFLIFGGMMVGKDDIPRLVGRFKSLSNFVYSGKLFARFLFDRLRYPRGTRLTMGNALVARLYASLLDAQTPVQFDTGLKELVQDNGQVLGAVLESAAGQLCRVRATHGVVLATGGFARNSALRKAFIPYAVPRSVACETNQGEGIEAAMRVGAHVNVAEHSPGGFWTPVSDTTRKDGSKGVFPHLSLDRAKPGLIAVNAKAERFVNEANSYHDFVTAMLACGGDAVPAYLICTIAFIKHYGLGLVPPGASEHQVKKFAEQGYLKLADDLRSLAALIGLSPDALARTVKRYNDNAAKGVDPDFGKGSTELNRFNGDPAVTPNPCLAPLLPGPVCALAVWPAEIAGSTGLAVNEHGQVLTAQGTVMPGLYACGNDMESVMKGTYPGPGTTLGPALTFGYIIARHASGSGAGEQSAPLAVPQAQLS</sequence>
<name>A0ABR7Z5H6_9PSED</name>
<dbReference type="Proteomes" id="UP000805841">
    <property type="component" value="Unassembled WGS sequence"/>
</dbReference>
<dbReference type="InterPro" id="IPR027477">
    <property type="entry name" value="Succ_DH/fumarate_Rdtase_cat_sf"/>
</dbReference>
<dbReference type="PANTHER" id="PTHR43400">
    <property type="entry name" value="FUMARATE REDUCTASE"/>
    <property type="match status" value="1"/>
</dbReference>
<gene>
    <name evidence="7" type="ORF">HAQ05_17780</name>
</gene>
<keyword evidence="2" id="KW-0285">Flavoprotein</keyword>
<dbReference type="RefSeq" id="WP_190422945.1">
    <property type="nucleotide sequence ID" value="NZ_JAAOCA010000022.1"/>
</dbReference>
<dbReference type="EMBL" id="JAAOCA010000022">
    <property type="protein sequence ID" value="MBD1600546.1"/>
    <property type="molecule type" value="Genomic_DNA"/>
</dbReference>
<accession>A0ABR7Z5H6</accession>
<proteinExistence type="predicted"/>
<evidence type="ECO:0000313" key="7">
    <source>
        <dbReference type="EMBL" id="MBD1600546.1"/>
    </source>
</evidence>
<dbReference type="InterPro" id="IPR003953">
    <property type="entry name" value="FAD-dep_OxRdtase_2_FAD-bd"/>
</dbReference>
<evidence type="ECO:0000313" key="8">
    <source>
        <dbReference type="Proteomes" id="UP000805841"/>
    </source>
</evidence>
<evidence type="ECO:0000256" key="3">
    <source>
        <dbReference type="ARBA" id="ARBA00022827"/>
    </source>
</evidence>
<evidence type="ECO:0000256" key="4">
    <source>
        <dbReference type="ARBA" id="ARBA00023002"/>
    </source>
</evidence>